<dbReference type="Gene3D" id="3.30.720.10">
    <property type="entry name" value="Signal recognition particle alu RNA binding heterodimer, srp9/1"/>
    <property type="match status" value="1"/>
</dbReference>
<dbReference type="Proteomes" id="UP000636479">
    <property type="component" value="Unassembled WGS sequence"/>
</dbReference>
<comment type="caution">
    <text evidence="9">The sequence shown here is derived from an EMBL/GenBank/DDBJ whole genome shotgun (WGS) entry which is preliminary data.</text>
</comment>
<dbReference type="OrthoDB" id="19209at2759"/>
<comment type="similarity">
    <text evidence="2 7">Belongs to the SRP14 family.</text>
</comment>
<evidence type="ECO:0000256" key="3">
    <source>
        <dbReference type="ARBA" id="ARBA00022490"/>
    </source>
</evidence>
<dbReference type="GO" id="GO:0005786">
    <property type="term" value="C:signal recognition particle, endoplasmic reticulum targeting"/>
    <property type="evidence" value="ECO:0007669"/>
    <property type="project" value="UniProtKB-UniRule"/>
</dbReference>
<keyword evidence="5 7" id="KW-0733">Signal recognition particle</keyword>
<protein>
    <recommendedName>
        <fullName evidence="7">Signal recognition particle subunit SRP14</fullName>
    </recommendedName>
    <alternativeName>
        <fullName evidence="7">Signal recognition particle 14 kDa protein</fullName>
    </alternativeName>
</protein>
<comment type="subcellular location">
    <subcellularLocation>
        <location evidence="1 7">Cytoplasm</location>
    </subcellularLocation>
</comment>
<evidence type="ECO:0000256" key="5">
    <source>
        <dbReference type="ARBA" id="ARBA00023135"/>
    </source>
</evidence>
<evidence type="ECO:0000256" key="6">
    <source>
        <dbReference type="ARBA" id="ARBA00023274"/>
    </source>
</evidence>
<accession>A0A8H6SYE5</accession>
<evidence type="ECO:0000313" key="9">
    <source>
        <dbReference type="EMBL" id="KAF7307583.1"/>
    </source>
</evidence>
<comment type="subunit">
    <text evidence="7">Component of a fungal signal recognition particle (SRP) complex that consists of a 7SL RNA molecule (scR1) and at least six protein subunits: SRP72, SRP68, SRP54, SEC65, SRP21 and SRP14.</text>
</comment>
<keyword evidence="10" id="KW-1185">Reference proteome</keyword>
<keyword evidence="6 7" id="KW-0687">Ribonucleoprotein</keyword>
<gene>
    <name evidence="9" type="ORF">MIND_00553100</name>
</gene>
<keyword evidence="4 7" id="KW-0694">RNA-binding</keyword>
<dbReference type="AlphaFoldDB" id="A0A8H6SYE5"/>
<feature type="compositionally biased region" description="Basic residues" evidence="8">
    <location>
        <begin position="133"/>
        <end position="145"/>
    </location>
</feature>
<dbReference type="InterPro" id="IPR003210">
    <property type="entry name" value="Signal_recog_particle_SRP14"/>
</dbReference>
<dbReference type="Pfam" id="PF02290">
    <property type="entry name" value="SRP14"/>
    <property type="match status" value="1"/>
</dbReference>
<dbReference type="PANTHER" id="PTHR12013">
    <property type="entry name" value="SIGNAL RECOGNITION PARTICLE 14 KD PROTEIN"/>
    <property type="match status" value="1"/>
</dbReference>
<dbReference type="GO" id="GO:0008312">
    <property type="term" value="F:7S RNA binding"/>
    <property type="evidence" value="ECO:0007669"/>
    <property type="project" value="UniProtKB-UniRule"/>
</dbReference>
<evidence type="ECO:0000313" key="10">
    <source>
        <dbReference type="Proteomes" id="UP000636479"/>
    </source>
</evidence>
<reference evidence="9" key="1">
    <citation type="submission" date="2020-05" db="EMBL/GenBank/DDBJ databases">
        <title>Mycena genomes resolve the evolution of fungal bioluminescence.</title>
        <authorList>
            <person name="Tsai I.J."/>
        </authorList>
    </citation>
    <scope>NUCLEOTIDE SEQUENCE</scope>
    <source>
        <strain evidence="9">171206Taipei</strain>
    </source>
</reference>
<dbReference type="SUPFAM" id="SSF54762">
    <property type="entry name" value="Signal recognition particle alu RNA binding heterodimer, SRP9/14"/>
    <property type="match status" value="1"/>
</dbReference>
<feature type="region of interest" description="Disordered" evidence="8">
    <location>
        <begin position="129"/>
        <end position="168"/>
    </location>
</feature>
<sequence>MELLDHDSFLTRLEELFESSQQHGSVWITHKRLRYEDEDIAMGHATGASGGDEREYPCLIRVTDGGAARFSTRVLSSELSKFHAAYGNLLKSAFSTTLRKRDKKKEKLKAEEAAKRKKKMTEQVIVVEGPKRGNGRRKRQKKIKALQKQLLSQQKAKEREEAAAVRGS</sequence>
<evidence type="ECO:0000256" key="8">
    <source>
        <dbReference type="SAM" id="MobiDB-lite"/>
    </source>
</evidence>
<keyword evidence="3 7" id="KW-0963">Cytoplasm</keyword>
<organism evidence="9 10">
    <name type="scientific">Mycena indigotica</name>
    <dbReference type="NCBI Taxonomy" id="2126181"/>
    <lineage>
        <taxon>Eukaryota</taxon>
        <taxon>Fungi</taxon>
        <taxon>Dikarya</taxon>
        <taxon>Basidiomycota</taxon>
        <taxon>Agaricomycotina</taxon>
        <taxon>Agaricomycetes</taxon>
        <taxon>Agaricomycetidae</taxon>
        <taxon>Agaricales</taxon>
        <taxon>Marasmiineae</taxon>
        <taxon>Mycenaceae</taxon>
        <taxon>Mycena</taxon>
    </lineage>
</organism>
<evidence type="ECO:0000256" key="4">
    <source>
        <dbReference type="ARBA" id="ARBA00022884"/>
    </source>
</evidence>
<evidence type="ECO:0000256" key="2">
    <source>
        <dbReference type="ARBA" id="ARBA00010349"/>
    </source>
</evidence>
<feature type="compositionally biased region" description="Basic and acidic residues" evidence="8">
    <location>
        <begin position="155"/>
        <end position="168"/>
    </location>
</feature>
<dbReference type="GO" id="GO:0030942">
    <property type="term" value="F:endoplasmic reticulum signal peptide binding"/>
    <property type="evidence" value="ECO:0007669"/>
    <property type="project" value="UniProtKB-UniRule"/>
</dbReference>
<dbReference type="GeneID" id="59344826"/>
<comment type="function">
    <text evidence="7">Component of the signal recognition particle (SRP) complex, a ribonucleoprotein complex that mediates the cotranslational targeting of secretory and membrane proteins to the endoplasmic reticulum (ER).</text>
</comment>
<proteinExistence type="inferred from homology"/>
<dbReference type="GO" id="GO:0006614">
    <property type="term" value="P:SRP-dependent cotranslational protein targeting to membrane"/>
    <property type="evidence" value="ECO:0007669"/>
    <property type="project" value="UniProtKB-UniRule"/>
</dbReference>
<dbReference type="EMBL" id="JACAZF010000004">
    <property type="protein sequence ID" value="KAF7307583.1"/>
    <property type="molecule type" value="Genomic_DNA"/>
</dbReference>
<evidence type="ECO:0000256" key="7">
    <source>
        <dbReference type="RuleBase" id="RU368100"/>
    </source>
</evidence>
<name>A0A8H6SYE5_9AGAR</name>
<dbReference type="RefSeq" id="XP_037222602.1">
    <property type="nucleotide sequence ID" value="XM_037362310.1"/>
</dbReference>
<dbReference type="InterPro" id="IPR009018">
    <property type="entry name" value="Signal_recog_particle_SRP9/14"/>
</dbReference>
<evidence type="ECO:0000256" key="1">
    <source>
        <dbReference type="ARBA" id="ARBA00004496"/>
    </source>
</evidence>